<dbReference type="GO" id="GO:0000160">
    <property type="term" value="P:phosphorelay signal transduction system"/>
    <property type="evidence" value="ECO:0007669"/>
    <property type="project" value="InterPro"/>
</dbReference>
<evidence type="ECO:0000313" key="7">
    <source>
        <dbReference type="Proteomes" id="UP000005631"/>
    </source>
</evidence>
<evidence type="ECO:0000313" key="6">
    <source>
        <dbReference type="EMBL" id="AEV33778.1"/>
    </source>
</evidence>
<gene>
    <name evidence="6" type="ordered locus">Oweho_2818</name>
</gene>
<keyword evidence="2 6" id="KW-0238">DNA-binding</keyword>
<accession>G8R0Q1</accession>
<sequence>MAIRILIAEDNSRLARTLIDKLNLFEDQLSVRGWESHGKALLQHLEVDAHVDLILMDIQMPILDGIETTRIVKQKYPQIKVIMSTVFDEENYILEAIMAGANGYLLKDERPDKLMDAINEVMDGGAPMSSSVARKALNLIRYGAKEEAVAEVDFKLTKRETEILEQLATGLNYNQIAENLFISPGTVRKHIENIYQKLHVHNKVEAVQMAIRNRLI</sequence>
<dbReference type="SUPFAM" id="SSF52172">
    <property type="entry name" value="CheY-like"/>
    <property type="match status" value="1"/>
</dbReference>
<proteinExistence type="predicted"/>
<dbReference type="HOGENOM" id="CLU_000445_90_10_10"/>
<evidence type="ECO:0000256" key="3">
    <source>
        <dbReference type="PROSITE-ProRule" id="PRU00169"/>
    </source>
</evidence>
<protein>
    <submittedName>
        <fullName evidence="6">Response regulator containing a CheY-like receiver domain and an HTH DNA-binding domain</fullName>
    </submittedName>
</protein>
<organism evidence="6 7">
    <name type="scientific">Owenweeksia hongkongensis (strain DSM 17368 / CIP 108786 / JCM 12287 / NRRL B-23963 / UST20020801)</name>
    <dbReference type="NCBI Taxonomy" id="926562"/>
    <lineage>
        <taxon>Bacteria</taxon>
        <taxon>Pseudomonadati</taxon>
        <taxon>Bacteroidota</taxon>
        <taxon>Flavobacteriia</taxon>
        <taxon>Flavobacteriales</taxon>
        <taxon>Owenweeksiaceae</taxon>
        <taxon>Owenweeksia</taxon>
    </lineage>
</organism>
<dbReference type="InterPro" id="IPR058245">
    <property type="entry name" value="NreC/VraR/RcsB-like_REC"/>
</dbReference>
<dbReference type="GO" id="GO:0006355">
    <property type="term" value="P:regulation of DNA-templated transcription"/>
    <property type="evidence" value="ECO:0007669"/>
    <property type="project" value="InterPro"/>
</dbReference>
<keyword evidence="1 3" id="KW-0597">Phosphoprotein</keyword>
<dbReference type="SMART" id="SM00421">
    <property type="entry name" value="HTH_LUXR"/>
    <property type="match status" value="1"/>
</dbReference>
<dbReference type="STRING" id="926562.Oweho_2818"/>
<dbReference type="OrthoDB" id="9797341at2"/>
<dbReference type="KEGG" id="oho:Oweho_2818"/>
<keyword evidence="7" id="KW-1185">Reference proteome</keyword>
<dbReference type="CDD" id="cd17535">
    <property type="entry name" value="REC_NarL-like"/>
    <property type="match status" value="1"/>
</dbReference>
<name>G8R0Q1_OWEHD</name>
<dbReference type="InterPro" id="IPR039420">
    <property type="entry name" value="WalR-like"/>
</dbReference>
<dbReference type="InterPro" id="IPR011006">
    <property type="entry name" value="CheY-like_superfamily"/>
</dbReference>
<feature type="domain" description="Response regulatory" evidence="5">
    <location>
        <begin position="4"/>
        <end position="122"/>
    </location>
</feature>
<dbReference type="Proteomes" id="UP000005631">
    <property type="component" value="Chromosome"/>
</dbReference>
<dbReference type="SUPFAM" id="SSF46894">
    <property type="entry name" value="C-terminal effector domain of the bipartite response regulators"/>
    <property type="match status" value="1"/>
</dbReference>
<dbReference type="GO" id="GO:0003677">
    <property type="term" value="F:DNA binding"/>
    <property type="evidence" value="ECO:0007669"/>
    <property type="project" value="UniProtKB-KW"/>
</dbReference>
<evidence type="ECO:0000259" key="4">
    <source>
        <dbReference type="PROSITE" id="PS50043"/>
    </source>
</evidence>
<dbReference type="PROSITE" id="PS50110">
    <property type="entry name" value="RESPONSE_REGULATORY"/>
    <property type="match status" value="1"/>
</dbReference>
<feature type="domain" description="HTH luxR-type" evidence="4">
    <location>
        <begin position="149"/>
        <end position="214"/>
    </location>
</feature>
<dbReference type="SMART" id="SM00448">
    <property type="entry name" value="REC"/>
    <property type="match status" value="1"/>
</dbReference>
<dbReference type="Pfam" id="PF00196">
    <property type="entry name" value="GerE"/>
    <property type="match status" value="1"/>
</dbReference>
<reference evidence="6 7" key="1">
    <citation type="journal article" date="2012" name="Stand. Genomic Sci.">
        <title>Genome sequence of the orange-pigmented seawater bacterium Owenweeksia hongkongensis type strain (UST20020801(T)).</title>
        <authorList>
            <person name="Riedel T."/>
            <person name="Held B."/>
            <person name="Nolan M."/>
            <person name="Lucas S."/>
            <person name="Lapidus A."/>
            <person name="Tice H."/>
            <person name="Del Rio T.G."/>
            <person name="Cheng J.F."/>
            <person name="Han C."/>
            <person name="Tapia R."/>
            <person name="Goodwin L.A."/>
            <person name="Pitluck S."/>
            <person name="Liolios K."/>
            <person name="Mavromatis K."/>
            <person name="Pagani I."/>
            <person name="Ivanova N."/>
            <person name="Mikhailova N."/>
            <person name="Pati A."/>
            <person name="Chen A."/>
            <person name="Palaniappan K."/>
            <person name="Rohde M."/>
            <person name="Tindall B.J."/>
            <person name="Detter J.C."/>
            <person name="Goker M."/>
            <person name="Woyke T."/>
            <person name="Bristow J."/>
            <person name="Eisen J.A."/>
            <person name="Markowitz V."/>
            <person name="Hugenholtz P."/>
            <person name="Klenk H.P."/>
            <person name="Kyrpides N.C."/>
        </authorList>
    </citation>
    <scope>NUCLEOTIDE SEQUENCE</scope>
    <source>
        <strain evidence="7">DSM 17368 / JCM 12287 / NRRL B-23963</strain>
    </source>
</reference>
<dbReference type="PROSITE" id="PS00622">
    <property type="entry name" value="HTH_LUXR_1"/>
    <property type="match status" value="1"/>
</dbReference>
<dbReference type="InterPro" id="IPR000792">
    <property type="entry name" value="Tscrpt_reg_LuxR_C"/>
</dbReference>
<dbReference type="Pfam" id="PF00072">
    <property type="entry name" value="Response_reg"/>
    <property type="match status" value="1"/>
</dbReference>
<dbReference type="InterPro" id="IPR001789">
    <property type="entry name" value="Sig_transdc_resp-reg_receiver"/>
</dbReference>
<dbReference type="Gene3D" id="3.40.50.2300">
    <property type="match status" value="1"/>
</dbReference>
<dbReference type="EMBL" id="CP003156">
    <property type="protein sequence ID" value="AEV33778.1"/>
    <property type="molecule type" value="Genomic_DNA"/>
</dbReference>
<dbReference type="AlphaFoldDB" id="G8R0Q1"/>
<dbReference type="InterPro" id="IPR016032">
    <property type="entry name" value="Sig_transdc_resp-reg_C-effctor"/>
</dbReference>
<dbReference type="CDD" id="cd06170">
    <property type="entry name" value="LuxR_C_like"/>
    <property type="match status" value="1"/>
</dbReference>
<evidence type="ECO:0000259" key="5">
    <source>
        <dbReference type="PROSITE" id="PS50110"/>
    </source>
</evidence>
<dbReference type="PRINTS" id="PR00038">
    <property type="entry name" value="HTHLUXR"/>
</dbReference>
<dbReference type="RefSeq" id="WP_014203127.1">
    <property type="nucleotide sequence ID" value="NC_016599.1"/>
</dbReference>
<dbReference type="PROSITE" id="PS50043">
    <property type="entry name" value="HTH_LUXR_2"/>
    <property type="match status" value="1"/>
</dbReference>
<evidence type="ECO:0000256" key="2">
    <source>
        <dbReference type="ARBA" id="ARBA00023125"/>
    </source>
</evidence>
<evidence type="ECO:0000256" key="1">
    <source>
        <dbReference type="ARBA" id="ARBA00022553"/>
    </source>
</evidence>
<feature type="modified residue" description="4-aspartylphosphate" evidence="3">
    <location>
        <position position="57"/>
    </location>
</feature>
<dbReference type="PANTHER" id="PTHR43214">
    <property type="entry name" value="TWO-COMPONENT RESPONSE REGULATOR"/>
    <property type="match status" value="1"/>
</dbReference>
<dbReference type="eggNOG" id="COG2197">
    <property type="taxonomic scope" value="Bacteria"/>
</dbReference>